<sequence length="131" mass="14908">MSIKPINFSASCVKTLSAVEVDKFRSNQHEFNGVTQLKRLFGNNKIEMLASFSIRGSDEVFRAKLTWYDARELHPTRSEYRLYFQTNQVMSQAQAGDNIIIGFDSKGNIHCELISQGSAGYQKAPEWILLK</sequence>
<dbReference type="AlphaFoldDB" id="A0AAD3UEW9"/>
<reference evidence="1" key="2">
    <citation type="submission" date="2020-01" db="EMBL/GenBank/DDBJ databases">
        <authorList>
            <consortium name="NCBI Pathogen Detection Project"/>
        </authorList>
    </citation>
    <scope>NUCLEOTIDE SEQUENCE</scope>
    <source>
        <strain evidence="1">OLC2673_Aeromonas</strain>
    </source>
</reference>
<dbReference type="Proteomes" id="UP000859505">
    <property type="component" value="Unassembled WGS sequence"/>
</dbReference>
<comment type="caution">
    <text evidence="1">The sequence shown here is derived from an EMBL/GenBank/DDBJ whole genome shotgun (WGS) entry which is preliminary data.</text>
</comment>
<evidence type="ECO:0000313" key="1">
    <source>
        <dbReference type="EMBL" id="HAT6346215.1"/>
    </source>
</evidence>
<dbReference type="GO" id="GO:0004519">
    <property type="term" value="F:endonuclease activity"/>
    <property type="evidence" value="ECO:0007669"/>
    <property type="project" value="UniProtKB-KW"/>
</dbReference>
<accession>A0AAD3UEW9</accession>
<proteinExistence type="predicted"/>
<gene>
    <name evidence="1" type="ORF">JAJ28_004019</name>
</gene>
<keyword evidence="1" id="KW-0540">Nuclease</keyword>
<organism evidence="1 2">
    <name type="scientific">Aeromonas hydrophila</name>
    <dbReference type="NCBI Taxonomy" id="644"/>
    <lineage>
        <taxon>Bacteria</taxon>
        <taxon>Pseudomonadati</taxon>
        <taxon>Pseudomonadota</taxon>
        <taxon>Gammaproteobacteria</taxon>
        <taxon>Aeromonadales</taxon>
        <taxon>Aeromonadaceae</taxon>
        <taxon>Aeromonas</taxon>
    </lineage>
</organism>
<reference evidence="1" key="1">
    <citation type="journal article" date="2018" name="Genome Biol.">
        <title>SKESA: strategic k-mer extension for scrupulous assemblies.</title>
        <authorList>
            <person name="Souvorov A."/>
            <person name="Agarwala R."/>
            <person name="Lipman D.J."/>
        </authorList>
    </citation>
    <scope>NUCLEOTIDE SEQUENCE</scope>
    <source>
        <strain evidence="1">OLC2673_Aeromonas</strain>
    </source>
</reference>
<evidence type="ECO:0000313" key="2">
    <source>
        <dbReference type="Proteomes" id="UP000859505"/>
    </source>
</evidence>
<keyword evidence="1" id="KW-0255">Endonuclease</keyword>
<protein>
    <submittedName>
        <fullName evidence="1">Type II restriction endonuclease</fullName>
    </submittedName>
</protein>
<name>A0AAD3UEW9_AERHY</name>
<dbReference type="EMBL" id="DACTUL010000045">
    <property type="protein sequence ID" value="HAT6346215.1"/>
    <property type="molecule type" value="Genomic_DNA"/>
</dbReference>
<keyword evidence="1" id="KW-0378">Hydrolase</keyword>